<evidence type="ECO:0000256" key="5">
    <source>
        <dbReference type="PROSITE-ProRule" id="PRU00169"/>
    </source>
</evidence>
<evidence type="ECO:0000313" key="7">
    <source>
        <dbReference type="EMBL" id="HIX58297.1"/>
    </source>
</evidence>
<keyword evidence="5" id="KW-0597">Phosphoprotein</keyword>
<dbReference type="PANTHER" id="PTHR42713:SF3">
    <property type="entry name" value="TRANSCRIPTIONAL REGULATORY PROTEIN HPTR"/>
    <property type="match status" value="1"/>
</dbReference>
<evidence type="ECO:0000256" key="2">
    <source>
        <dbReference type="ARBA" id="ARBA00022490"/>
    </source>
</evidence>
<evidence type="ECO:0000256" key="1">
    <source>
        <dbReference type="ARBA" id="ARBA00018672"/>
    </source>
</evidence>
<dbReference type="PANTHER" id="PTHR42713">
    <property type="entry name" value="HISTIDINE KINASE-RELATED"/>
    <property type="match status" value="1"/>
</dbReference>
<evidence type="ECO:0000313" key="8">
    <source>
        <dbReference type="Proteomes" id="UP000886817"/>
    </source>
</evidence>
<dbReference type="GO" id="GO:0003677">
    <property type="term" value="F:DNA binding"/>
    <property type="evidence" value="ECO:0007669"/>
    <property type="project" value="UniProtKB-KW"/>
</dbReference>
<keyword evidence="2" id="KW-0963">Cytoplasm</keyword>
<protein>
    <recommendedName>
        <fullName evidence="1">Stage 0 sporulation protein A homolog</fullName>
    </recommendedName>
</protein>
<reference evidence="7" key="1">
    <citation type="journal article" date="2021" name="PeerJ">
        <title>Extensive microbial diversity within the chicken gut microbiome revealed by metagenomics and culture.</title>
        <authorList>
            <person name="Gilroy R."/>
            <person name="Ravi A."/>
            <person name="Getino M."/>
            <person name="Pursley I."/>
            <person name="Horton D.L."/>
            <person name="Alikhan N.F."/>
            <person name="Baker D."/>
            <person name="Gharbi K."/>
            <person name="Hall N."/>
            <person name="Watson M."/>
            <person name="Adriaenssens E.M."/>
            <person name="Foster-Nyarko E."/>
            <person name="Jarju S."/>
            <person name="Secka A."/>
            <person name="Antonio M."/>
            <person name="Oren A."/>
            <person name="Chaudhuri R.R."/>
            <person name="La Ragione R."/>
            <person name="Hildebrand F."/>
            <person name="Pallen M.J."/>
        </authorList>
    </citation>
    <scope>NUCLEOTIDE SEQUENCE</scope>
    <source>
        <strain evidence="7">ChiSjej1B19-8411</strain>
    </source>
</reference>
<dbReference type="PROSITE" id="PS50110">
    <property type="entry name" value="RESPONSE_REGULATORY"/>
    <property type="match status" value="1"/>
</dbReference>
<dbReference type="Gene3D" id="3.40.50.2300">
    <property type="match status" value="1"/>
</dbReference>
<dbReference type="GO" id="GO:0000160">
    <property type="term" value="P:phosphorelay signal transduction system"/>
    <property type="evidence" value="ECO:0007669"/>
    <property type="project" value="InterPro"/>
</dbReference>
<organism evidence="7 8">
    <name type="scientific">Candidatus Blautia gallistercoris</name>
    <dbReference type="NCBI Taxonomy" id="2838490"/>
    <lineage>
        <taxon>Bacteria</taxon>
        <taxon>Bacillati</taxon>
        <taxon>Bacillota</taxon>
        <taxon>Clostridia</taxon>
        <taxon>Lachnospirales</taxon>
        <taxon>Lachnospiraceae</taxon>
        <taxon>Blautia</taxon>
    </lineage>
</organism>
<feature type="modified residue" description="4-aspartylphosphate" evidence="5">
    <location>
        <position position="55"/>
    </location>
</feature>
<dbReference type="InterPro" id="IPR051552">
    <property type="entry name" value="HptR"/>
</dbReference>
<dbReference type="EMBL" id="DXEX01000028">
    <property type="protein sequence ID" value="HIX58297.1"/>
    <property type="molecule type" value="Genomic_DNA"/>
</dbReference>
<dbReference type="InterPro" id="IPR011006">
    <property type="entry name" value="CheY-like_superfamily"/>
</dbReference>
<dbReference type="Pfam" id="PF00072">
    <property type="entry name" value="Response_reg"/>
    <property type="match status" value="1"/>
</dbReference>
<dbReference type="CDD" id="cd17536">
    <property type="entry name" value="REC_YesN-like"/>
    <property type="match status" value="1"/>
</dbReference>
<feature type="domain" description="Response regulatory" evidence="6">
    <location>
        <begin position="4"/>
        <end position="120"/>
    </location>
</feature>
<dbReference type="InterPro" id="IPR001789">
    <property type="entry name" value="Sig_transdc_resp-reg_receiver"/>
</dbReference>
<evidence type="ECO:0000256" key="4">
    <source>
        <dbReference type="ARBA" id="ARBA00024867"/>
    </source>
</evidence>
<dbReference type="SMART" id="SM00448">
    <property type="entry name" value="REC"/>
    <property type="match status" value="1"/>
</dbReference>
<name>A0A9D2B1Q0_9FIRM</name>
<reference evidence="7" key="2">
    <citation type="submission" date="2021-04" db="EMBL/GenBank/DDBJ databases">
        <authorList>
            <person name="Gilroy R."/>
        </authorList>
    </citation>
    <scope>NUCLEOTIDE SEQUENCE</scope>
    <source>
        <strain evidence="7">ChiSjej1B19-8411</strain>
    </source>
</reference>
<comment type="function">
    <text evidence="4">May play the central regulatory role in sporulation. It may be an element of the effector pathway responsible for the activation of sporulation genes in response to nutritional stress. Spo0A may act in concert with spo0H (a sigma factor) to control the expression of some genes that are critical to the sporulation process.</text>
</comment>
<evidence type="ECO:0000259" key="6">
    <source>
        <dbReference type="PROSITE" id="PS50110"/>
    </source>
</evidence>
<comment type="caution">
    <text evidence="7">The sequence shown here is derived from an EMBL/GenBank/DDBJ whole genome shotgun (WGS) entry which is preliminary data.</text>
</comment>
<feature type="non-terminal residue" evidence="7">
    <location>
        <position position="194"/>
    </location>
</feature>
<keyword evidence="3" id="KW-0238">DNA-binding</keyword>
<evidence type="ECO:0000256" key="3">
    <source>
        <dbReference type="ARBA" id="ARBA00023125"/>
    </source>
</evidence>
<sequence>MSVKVMVIDDEFIILDGMSSFPWERYGCQLVATARNGQEGLEKLEEFQPDLVFTDIQMPKMDGLSFAAEARRLKENVRIVFLTGYDSFEYAQEAIRVGGSDYLLKPMNFRKLDELVRRLCHEIEKENQVNRYYRDLQKTFEKEIPYIRSKLVNDLLHGRIRDRGELDHQMEAVGMHVEKYICIAITRENAHSQK</sequence>
<dbReference type="SUPFAM" id="SSF52172">
    <property type="entry name" value="CheY-like"/>
    <property type="match status" value="1"/>
</dbReference>
<dbReference type="AlphaFoldDB" id="A0A9D2B1Q0"/>
<accession>A0A9D2B1Q0</accession>
<dbReference type="Proteomes" id="UP000886817">
    <property type="component" value="Unassembled WGS sequence"/>
</dbReference>
<proteinExistence type="predicted"/>
<gene>
    <name evidence="7" type="ORF">IAA45_01065</name>
</gene>